<proteinExistence type="predicted"/>
<protein>
    <submittedName>
        <fullName evidence="1">19144_t:CDS:1</fullName>
    </submittedName>
</protein>
<dbReference type="EMBL" id="CAJVQC010011596">
    <property type="protein sequence ID" value="CAG8628967.1"/>
    <property type="molecule type" value="Genomic_DNA"/>
</dbReference>
<gene>
    <name evidence="1" type="ORF">RPERSI_LOCUS7025</name>
</gene>
<sequence length="57" mass="6616">PRKSLDEKSTDEGDATTRERQRSRFILLSNILSNCSFNGIEKDLLNGTENRIPFYLR</sequence>
<accession>A0ACA9N469</accession>
<comment type="caution">
    <text evidence="1">The sequence shown here is derived from an EMBL/GenBank/DDBJ whole genome shotgun (WGS) entry which is preliminary data.</text>
</comment>
<evidence type="ECO:0000313" key="1">
    <source>
        <dbReference type="EMBL" id="CAG8628967.1"/>
    </source>
</evidence>
<organism evidence="1 2">
    <name type="scientific">Racocetra persica</name>
    <dbReference type="NCBI Taxonomy" id="160502"/>
    <lineage>
        <taxon>Eukaryota</taxon>
        <taxon>Fungi</taxon>
        <taxon>Fungi incertae sedis</taxon>
        <taxon>Mucoromycota</taxon>
        <taxon>Glomeromycotina</taxon>
        <taxon>Glomeromycetes</taxon>
        <taxon>Diversisporales</taxon>
        <taxon>Gigasporaceae</taxon>
        <taxon>Racocetra</taxon>
    </lineage>
</organism>
<feature type="non-terminal residue" evidence="1">
    <location>
        <position position="1"/>
    </location>
</feature>
<dbReference type="Proteomes" id="UP000789920">
    <property type="component" value="Unassembled WGS sequence"/>
</dbReference>
<name>A0ACA9N469_9GLOM</name>
<evidence type="ECO:0000313" key="2">
    <source>
        <dbReference type="Proteomes" id="UP000789920"/>
    </source>
</evidence>
<reference evidence="1" key="1">
    <citation type="submission" date="2021-06" db="EMBL/GenBank/DDBJ databases">
        <authorList>
            <person name="Kallberg Y."/>
            <person name="Tangrot J."/>
            <person name="Rosling A."/>
        </authorList>
    </citation>
    <scope>NUCLEOTIDE SEQUENCE</scope>
    <source>
        <strain evidence="1">MA461A</strain>
    </source>
</reference>
<keyword evidence="2" id="KW-1185">Reference proteome</keyword>